<name>A0ABU2LUE3_9ACTN</name>
<reference evidence="3" key="1">
    <citation type="submission" date="2023-07" db="EMBL/GenBank/DDBJ databases">
        <title>30 novel species of actinomycetes from the DSMZ collection.</title>
        <authorList>
            <person name="Nouioui I."/>
        </authorList>
    </citation>
    <scope>NUCLEOTIDE SEQUENCE [LARGE SCALE GENOMIC DNA]</scope>
    <source>
        <strain evidence="3">DSM 44918</strain>
    </source>
</reference>
<feature type="domain" description="SnoaL-like" evidence="1">
    <location>
        <begin position="14"/>
        <end position="112"/>
    </location>
</feature>
<dbReference type="PANTHER" id="PTHR41252">
    <property type="entry name" value="BLR2505 PROTEIN"/>
    <property type="match status" value="1"/>
</dbReference>
<dbReference type="InterPro" id="IPR032710">
    <property type="entry name" value="NTF2-like_dom_sf"/>
</dbReference>
<keyword evidence="3" id="KW-1185">Reference proteome</keyword>
<evidence type="ECO:0000313" key="3">
    <source>
        <dbReference type="Proteomes" id="UP001183420"/>
    </source>
</evidence>
<dbReference type="Proteomes" id="UP001183420">
    <property type="component" value="Unassembled WGS sequence"/>
</dbReference>
<evidence type="ECO:0000259" key="1">
    <source>
        <dbReference type="Pfam" id="PF12680"/>
    </source>
</evidence>
<organism evidence="2 3">
    <name type="scientific">Streptomyces millisiae</name>
    <dbReference type="NCBI Taxonomy" id="3075542"/>
    <lineage>
        <taxon>Bacteria</taxon>
        <taxon>Bacillati</taxon>
        <taxon>Actinomycetota</taxon>
        <taxon>Actinomycetes</taxon>
        <taxon>Kitasatosporales</taxon>
        <taxon>Streptomycetaceae</taxon>
        <taxon>Streptomyces</taxon>
    </lineage>
</organism>
<gene>
    <name evidence="2" type="ORF">RNC47_22950</name>
</gene>
<evidence type="ECO:0000313" key="2">
    <source>
        <dbReference type="EMBL" id="MDT0321194.1"/>
    </source>
</evidence>
<protein>
    <submittedName>
        <fullName evidence="2">Nuclear transport factor 2 family protein</fullName>
    </submittedName>
</protein>
<comment type="caution">
    <text evidence="2">The sequence shown here is derived from an EMBL/GenBank/DDBJ whole genome shotgun (WGS) entry which is preliminary data.</text>
</comment>
<proteinExistence type="predicted"/>
<sequence>MSSNISLVRRIYDSEADPAVLQEVIAPDIVWDITPGFPGGGVYHGFESVGRDFFGPLFERFDALHAVGEEYYADDEGHVCALGHYHCVTKRGNSADVRFIHIWTVRDGKLTHLRQVADSLAVDGLVNG</sequence>
<dbReference type="SUPFAM" id="SSF54427">
    <property type="entry name" value="NTF2-like"/>
    <property type="match status" value="1"/>
</dbReference>
<dbReference type="InterPro" id="IPR037401">
    <property type="entry name" value="SnoaL-like"/>
</dbReference>
<accession>A0ABU2LUE3</accession>
<dbReference type="PANTHER" id="PTHR41252:SF1">
    <property type="entry name" value="BLR2505 PROTEIN"/>
    <property type="match status" value="1"/>
</dbReference>
<dbReference type="Gene3D" id="3.10.450.50">
    <property type="match status" value="1"/>
</dbReference>
<dbReference type="RefSeq" id="WP_311601400.1">
    <property type="nucleotide sequence ID" value="NZ_JAVREM010000035.1"/>
</dbReference>
<dbReference type="Pfam" id="PF12680">
    <property type="entry name" value="SnoaL_2"/>
    <property type="match status" value="1"/>
</dbReference>
<dbReference type="EMBL" id="JAVREM010000035">
    <property type="protein sequence ID" value="MDT0321194.1"/>
    <property type="molecule type" value="Genomic_DNA"/>
</dbReference>